<evidence type="ECO:0000256" key="3">
    <source>
        <dbReference type="ARBA" id="ARBA00022989"/>
    </source>
</evidence>
<dbReference type="PANTHER" id="PTHR21624">
    <property type="entry name" value="STEROL DESATURASE-RELATED PROTEIN"/>
    <property type="match status" value="1"/>
</dbReference>
<keyword evidence="2 8" id="KW-0812">Transmembrane</keyword>
<dbReference type="PANTHER" id="PTHR21624:SF1">
    <property type="entry name" value="ALKYLGLYCEROL MONOOXYGENASE"/>
    <property type="match status" value="1"/>
</dbReference>
<organism evidence="9 10">
    <name type="scientific">Chitinophaga solisilvae</name>
    <dbReference type="NCBI Taxonomy" id="1233460"/>
    <lineage>
        <taxon>Bacteria</taxon>
        <taxon>Pseudomonadati</taxon>
        <taxon>Bacteroidota</taxon>
        <taxon>Chitinophagia</taxon>
        <taxon>Chitinophagales</taxon>
        <taxon>Chitinophagaceae</taxon>
        <taxon>Chitinophaga</taxon>
    </lineage>
</organism>
<comment type="caution">
    <text evidence="9">The sequence shown here is derived from an EMBL/GenBank/DDBJ whole genome shotgun (WGS) entry which is preliminary data.</text>
</comment>
<evidence type="ECO:0000256" key="2">
    <source>
        <dbReference type="ARBA" id="ARBA00022692"/>
    </source>
</evidence>
<evidence type="ECO:0000256" key="1">
    <source>
        <dbReference type="ARBA" id="ARBA00004127"/>
    </source>
</evidence>
<dbReference type="InterPro" id="IPR051689">
    <property type="entry name" value="Sterol_desaturase/TMEM195"/>
</dbReference>
<dbReference type="Pfam" id="PF04116">
    <property type="entry name" value="FA_hydroxylase"/>
    <property type="match status" value="1"/>
</dbReference>
<dbReference type="GO" id="GO:0050479">
    <property type="term" value="F:glyceryl-ether monooxygenase activity"/>
    <property type="evidence" value="ECO:0007669"/>
    <property type="project" value="TreeGrafter"/>
</dbReference>
<feature type="transmembrane region" description="Helical" evidence="8">
    <location>
        <begin position="16"/>
        <end position="35"/>
    </location>
</feature>
<keyword evidence="3 8" id="KW-1133">Transmembrane helix</keyword>
<dbReference type="GO" id="GO:0012505">
    <property type="term" value="C:endomembrane system"/>
    <property type="evidence" value="ECO:0007669"/>
    <property type="project" value="UniProtKB-SubCell"/>
</dbReference>
<evidence type="ECO:0000313" key="9">
    <source>
        <dbReference type="EMBL" id="NSL86002.1"/>
    </source>
</evidence>
<keyword evidence="4" id="KW-0560">Oxidoreductase</keyword>
<keyword evidence="6 8" id="KW-0472">Membrane</keyword>
<dbReference type="OrthoDB" id="9770329at2"/>
<dbReference type="InterPro" id="IPR006694">
    <property type="entry name" value="Fatty_acid_hydroxylase"/>
</dbReference>
<comment type="subcellular location">
    <subcellularLocation>
        <location evidence="1">Endomembrane system</location>
        <topology evidence="1">Multi-pass membrane protein</topology>
    </subcellularLocation>
</comment>
<keyword evidence="10" id="KW-1185">Reference proteome</keyword>
<sequence>MSNALEILLSELKGPYRTIVLGSVFIEWIILIIARRIESNKSGLINILCYVIELIPYLFFGRIVIFGIMLWSYNHRFLTLGFEWYIWVLAYLVYDFMLWFVHLIGHKVRFFWCIHGVHHTAEEMKLSVTIRGSFLGFLHSPLSIVFLPILGFNPFMILLLDLIRRLYVLYEHASEYMDSFVGKLTWLEKIFITPSLHRVHHAKNFIYLDRNYGETFSVWDRIFKTFQPELHDVRPVYGIISDKINSRNFFQVQLQLWKDLWSDIVRAPRLTDKIKYIIMPPGWNHIDGGKMASAYRLEAEKARQPAVSTERHPAPSDQKIQPQDLI</sequence>
<accession>A0A3S1CT45</accession>
<feature type="region of interest" description="Disordered" evidence="7">
    <location>
        <begin position="302"/>
        <end position="326"/>
    </location>
</feature>
<dbReference type="GO" id="GO:0016020">
    <property type="term" value="C:membrane"/>
    <property type="evidence" value="ECO:0007669"/>
    <property type="project" value="GOC"/>
</dbReference>
<feature type="compositionally biased region" description="Basic and acidic residues" evidence="7">
    <location>
        <begin position="302"/>
        <end position="314"/>
    </location>
</feature>
<evidence type="ECO:0000256" key="8">
    <source>
        <dbReference type="SAM" id="Phobius"/>
    </source>
</evidence>
<dbReference type="AlphaFoldDB" id="A0A3S1CT45"/>
<name>A0A3S1CT45_9BACT</name>
<dbReference type="GO" id="GO:0008610">
    <property type="term" value="P:lipid biosynthetic process"/>
    <property type="evidence" value="ECO:0007669"/>
    <property type="project" value="InterPro"/>
</dbReference>
<dbReference type="GO" id="GO:0006643">
    <property type="term" value="P:membrane lipid metabolic process"/>
    <property type="evidence" value="ECO:0007669"/>
    <property type="project" value="TreeGrafter"/>
</dbReference>
<evidence type="ECO:0000256" key="6">
    <source>
        <dbReference type="ARBA" id="ARBA00023136"/>
    </source>
</evidence>
<proteinExistence type="predicted"/>
<feature type="transmembrane region" description="Helical" evidence="8">
    <location>
        <begin position="84"/>
        <end position="105"/>
    </location>
</feature>
<protein>
    <submittedName>
        <fullName evidence="9">Sterol desaturase family protein</fullName>
    </submittedName>
</protein>
<gene>
    <name evidence="9" type="ORF">ECE50_004115</name>
</gene>
<evidence type="ECO:0000313" key="10">
    <source>
        <dbReference type="Proteomes" id="UP000281028"/>
    </source>
</evidence>
<dbReference type="GO" id="GO:0005506">
    <property type="term" value="F:iron ion binding"/>
    <property type="evidence" value="ECO:0007669"/>
    <property type="project" value="InterPro"/>
</dbReference>
<feature type="transmembrane region" description="Helical" evidence="8">
    <location>
        <begin position="134"/>
        <end position="160"/>
    </location>
</feature>
<dbReference type="Proteomes" id="UP000281028">
    <property type="component" value="Unassembled WGS sequence"/>
</dbReference>
<reference evidence="9" key="1">
    <citation type="submission" date="2020-05" db="EMBL/GenBank/DDBJ databases">
        <title>Chitinophaga laudate sp. nov., isolated from a tropical peat swamp.</title>
        <authorList>
            <person name="Goh C.B.S."/>
            <person name="Lee M.S."/>
            <person name="Parimannan S."/>
            <person name="Pasbakhsh P."/>
            <person name="Yule C.M."/>
            <person name="Rajandas H."/>
            <person name="Loke S."/>
            <person name="Croft L."/>
            <person name="Tan J.B.L."/>
        </authorList>
    </citation>
    <scope>NUCLEOTIDE SEQUENCE</scope>
    <source>
        <strain evidence="9">Mgbs1</strain>
    </source>
</reference>
<evidence type="ECO:0000256" key="5">
    <source>
        <dbReference type="ARBA" id="ARBA00023098"/>
    </source>
</evidence>
<evidence type="ECO:0000256" key="7">
    <source>
        <dbReference type="SAM" id="MobiDB-lite"/>
    </source>
</evidence>
<dbReference type="EMBL" id="RIAR02000001">
    <property type="protein sequence ID" value="NSL86002.1"/>
    <property type="molecule type" value="Genomic_DNA"/>
</dbReference>
<feature type="transmembrane region" description="Helical" evidence="8">
    <location>
        <begin position="47"/>
        <end position="72"/>
    </location>
</feature>
<evidence type="ECO:0000256" key="4">
    <source>
        <dbReference type="ARBA" id="ARBA00023002"/>
    </source>
</evidence>
<keyword evidence="5" id="KW-0443">Lipid metabolism</keyword>